<sequence>MSPGFRILPSLTSDRMTTILPDATTCSACLTELFDPHNRRYRYPFINCTHCGPRFSIIEGMPFDRVRTSMAAFDLCEDCSREYANPEDRRFHAQANACPACGPQLWLEMASGERVEPSDPFVAMAAKLQQGQILALKGLGGFHLACDASNQNAVQRMRRRKQRPAKALAVMFRDLDQLCQYVQARPEEAELLTSPQAPIVLMRPRDQGKRLAEAIAPDSSWLGCMLPYTPLHHLLLAAFDGPLVMTSGNRSGMPQVIDNDVARVQLADIADLLVMHDRPIVSRIDDTVMRVQARSGQAEVLRPGRGTAPISLPLPQGFSATAELLAIGGDLKNTFCLLKDGHATLSQYQGDLQQLAVYEAAVTALGHYQQLYQLKPDIVACDKHPGYFSTQQALRNHDCQLIQVQHHQAHLAACLGEHGYPLGGNPVLAICLDGTGYGEHGALWGGELLYGGYGHVERLACLKPCPMPGGETAIREPWRLLVAQLLQAGIDPVTTRDIWPLLANKPLATLQQMIEQGVNAPHSSSAGRLFDALAAALGCYAEGISYEGQAAIALESLAQRSGDLVSVVPYPFPILEDESGWQLDTRSLWPRVISDLRAGRPIAELARAFHLGLAQGLFDLAMRVRCDRPFDSLVLSGGVMQNALLADQLQSRFDTAGLSVMRHRKVPCNDSGLSLGQALVALARVQQGGGSDA</sequence>
<dbReference type="Proteomes" id="UP001499915">
    <property type="component" value="Unassembled WGS sequence"/>
</dbReference>
<dbReference type="InterPro" id="IPR006070">
    <property type="entry name" value="Sua5-like_dom"/>
</dbReference>
<evidence type="ECO:0000313" key="4">
    <source>
        <dbReference type="Proteomes" id="UP001499915"/>
    </source>
</evidence>
<name>A0ABN1I349_9GAMM</name>
<reference evidence="3 4" key="1">
    <citation type="journal article" date="2019" name="Int. J. Syst. Evol. Microbiol.">
        <title>The Global Catalogue of Microorganisms (GCM) 10K type strain sequencing project: providing services to taxonomists for standard genome sequencing and annotation.</title>
        <authorList>
            <consortium name="The Broad Institute Genomics Platform"/>
            <consortium name="The Broad Institute Genome Sequencing Center for Infectious Disease"/>
            <person name="Wu L."/>
            <person name="Ma J."/>
        </authorList>
    </citation>
    <scope>NUCLEOTIDE SEQUENCE [LARGE SCALE GENOMIC DNA]</scope>
    <source>
        <strain evidence="3 4">JCM 15134</strain>
    </source>
</reference>
<dbReference type="InterPro" id="IPR055128">
    <property type="entry name" value="HypF_C_2"/>
</dbReference>
<evidence type="ECO:0000256" key="1">
    <source>
        <dbReference type="ARBA" id="ARBA00008097"/>
    </source>
</evidence>
<dbReference type="InterPro" id="IPR004421">
    <property type="entry name" value="Carbamoyltransferase_HypF"/>
</dbReference>
<dbReference type="Pfam" id="PF22521">
    <property type="entry name" value="HypF_C_2"/>
    <property type="match status" value="1"/>
</dbReference>
<dbReference type="SUPFAM" id="SSF55821">
    <property type="entry name" value="YrdC/RibB"/>
    <property type="match status" value="1"/>
</dbReference>
<accession>A0ABN1I349</accession>
<protein>
    <submittedName>
        <fullName evidence="3">Carbamoyltransferase HypF</fullName>
    </submittedName>
</protein>
<dbReference type="InterPro" id="IPR017945">
    <property type="entry name" value="DHBP_synth_RibB-like_a/b_dom"/>
</dbReference>
<dbReference type="Gene3D" id="3.30.110.120">
    <property type="match status" value="1"/>
</dbReference>
<keyword evidence="4" id="KW-1185">Reference proteome</keyword>
<dbReference type="InterPro" id="IPR043129">
    <property type="entry name" value="ATPase_NBD"/>
</dbReference>
<dbReference type="PANTHER" id="PTHR42959">
    <property type="entry name" value="CARBAMOYLTRANSFERASE"/>
    <property type="match status" value="1"/>
</dbReference>
<dbReference type="NCBIfam" id="TIGR00143">
    <property type="entry name" value="hypF"/>
    <property type="match status" value="1"/>
</dbReference>
<dbReference type="Gene3D" id="3.30.420.360">
    <property type="match status" value="1"/>
</dbReference>
<dbReference type="InterPro" id="IPR051060">
    <property type="entry name" value="Carbamoyltrans_HypF-like"/>
</dbReference>
<organism evidence="3 4">
    <name type="scientific">Marinobacterium maritimum</name>
    <dbReference type="NCBI Taxonomy" id="500162"/>
    <lineage>
        <taxon>Bacteria</taxon>
        <taxon>Pseudomonadati</taxon>
        <taxon>Pseudomonadota</taxon>
        <taxon>Gammaproteobacteria</taxon>
        <taxon>Oceanospirillales</taxon>
        <taxon>Oceanospirillaceae</taxon>
        <taxon>Marinobacterium</taxon>
    </lineage>
</organism>
<dbReference type="PROSITE" id="PS51163">
    <property type="entry name" value="YRDC"/>
    <property type="match status" value="1"/>
</dbReference>
<evidence type="ECO:0000313" key="3">
    <source>
        <dbReference type="EMBL" id="GAA0684969.1"/>
    </source>
</evidence>
<comment type="caution">
    <text evidence="3">The sequence shown here is derived from an EMBL/GenBank/DDBJ whole genome shotgun (WGS) entry which is preliminary data.</text>
</comment>
<gene>
    <name evidence="3" type="primary">hypF</name>
    <name evidence="3" type="ORF">GCM10009104_08080</name>
</gene>
<evidence type="ECO:0000259" key="2">
    <source>
        <dbReference type="PROSITE" id="PS51163"/>
    </source>
</evidence>
<feature type="domain" description="YrdC-like" evidence="2">
    <location>
        <begin position="118"/>
        <end position="306"/>
    </location>
</feature>
<dbReference type="Pfam" id="PF17788">
    <property type="entry name" value="HypF_C"/>
    <property type="match status" value="1"/>
</dbReference>
<dbReference type="InterPro" id="IPR011125">
    <property type="entry name" value="Znf_HypF"/>
</dbReference>
<proteinExistence type="inferred from homology"/>
<dbReference type="Pfam" id="PF07503">
    <property type="entry name" value="zf-HYPF"/>
    <property type="match status" value="2"/>
</dbReference>
<dbReference type="EMBL" id="BAAAET010000001">
    <property type="protein sequence ID" value="GAA0684969.1"/>
    <property type="molecule type" value="Genomic_DNA"/>
</dbReference>
<dbReference type="Gene3D" id="3.90.870.30">
    <property type="match status" value="1"/>
</dbReference>
<dbReference type="PIRSF" id="PIRSF006256">
    <property type="entry name" value="CMPcnvr_hdrg_mat"/>
    <property type="match status" value="1"/>
</dbReference>
<dbReference type="Gene3D" id="3.30.420.40">
    <property type="match status" value="1"/>
</dbReference>
<dbReference type="Pfam" id="PF01300">
    <property type="entry name" value="Sua5_yciO_yrdC"/>
    <property type="match status" value="1"/>
</dbReference>
<dbReference type="SUPFAM" id="SSF53067">
    <property type="entry name" value="Actin-like ATPase domain"/>
    <property type="match status" value="1"/>
</dbReference>
<dbReference type="PANTHER" id="PTHR42959:SF1">
    <property type="entry name" value="CARBAMOYLTRANSFERASE HYPF"/>
    <property type="match status" value="1"/>
</dbReference>
<comment type="similarity">
    <text evidence="1">Belongs to the carbamoyltransferase HypF family.</text>
</comment>
<dbReference type="InterPro" id="IPR041440">
    <property type="entry name" value="HypF_C"/>
</dbReference>